<gene>
    <name evidence="1" type="ORF">DSCW_29370</name>
</gene>
<dbReference type="Gene3D" id="1.25.40.10">
    <property type="entry name" value="Tetratricopeptide repeat domain"/>
    <property type="match status" value="1"/>
</dbReference>
<evidence type="ECO:0000313" key="2">
    <source>
        <dbReference type="Proteomes" id="UP000427769"/>
    </source>
</evidence>
<accession>A0A5K7Z4A2</accession>
<dbReference type="OrthoDB" id="5416790at2"/>
<evidence type="ECO:0000313" key="1">
    <source>
        <dbReference type="EMBL" id="BBO75520.1"/>
    </source>
</evidence>
<dbReference type="Proteomes" id="UP000427769">
    <property type="component" value="Chromosome"/>
</dbReference>
<dbReference type="SUPFAM" id="SSF81901">
    <property type="entry name" value="HCP-like"/>
    <property type="match status" value="1"/>
</dbReference>
<organism evidence="1 2">
    <name type="scientific">Desulfosarcina widdelii</name>
    <dbReference type="NCBI Taxonomy" id="947919"/>
    <lineage>
        <taxon>Bacteria</taxon>
        <taxon>Pseudomonadati</taxon>
        <taxon>Thermodesulfobacteriota</taxon>
        <taxon>Desulfobacteria</taxon>
        <taxon>Desulfobacterales</taxon>
        <taxon>Desulfosarcinaceae</taxon>
        <taxon>Desulfosarcina</taxon>
    </lineage>
</organism>
<dbReference type="InterPro" id="IPR011990">
    <property type="entry name" value="TPR-like_helical_dom_sf"/>
</dbReference>
<keyword evidence="2" id="KW-1185">Reference proteome</keyword>
<dbReference type="AlphaFoldDB" id="A0A5K7Z4A2"/>
<name>A0A5K7Z4A2_9BACT</name>
<protein>
    <submittedName>
        <fullName evidence="1">Uncharacterized protein</fullName>
    </submittedName>
</protein>
<dbReference type="EMBL" id="AP021875">
    <property type="protein sequence ID" value="BBO75520.1"/>
    <property type="molecule type" value="Genomic_DNA"/>
</dbReference>
<proteinExistence type="predicted"/>
<sequence>MATKPTDQCIVLPFQPANPNPFDGSGLALHFLIGNVLVLHDGLKEMWFGWRVGKIFPRQKMLQDYCRDASIQLDLVQVSLSQKVRFWIYGSYTEDTVSVNLFDAQSPEKTAQSTELPISVDDGLVRLRSQFIQWLDSSGLAMEQAQAQAALWPETVGRKGLDAVGRALERFYIYSSYGGDGSIDLAPFERAAAIAPDSFMAQDLYGWALYRNKDYIMAKIAFLKSLRVNPAGAGAMSGLMWCGVYAKDLEEAMFWSGRKADACRQDVAAAREAGRRRYEKANS</sequence>
<dbReference type="RefSeq" id="WP_155304431.1">
    <property type="nucleotide sequence ID" value="NZ_AP021875.1"/>
</dbReference>
<dbReference type="KEGG" id="dwd:DSCW_29370"/>
<reference evidence="1 2" key="1">
    <citation type="submission" date="2019-11" db="EMBL/GenBank/DDBJ databases">
        <title>Comparative genomics of hydrocarbon-degrading Desulfosarcina strains.</title>
        <authorList>
            <person name="Watanabe M."/>
            <person name="Kojima H."/>
            <person name="Fukui M."/>
        </authorList>
    </citation>
    <scope>NUCLEOTIDE SEQUENCE [LARGE SCALE GENOMIC DNA]</scope>
    <source>
        <strain evidence="1 2">PP31</strain>
    </source>
</reference>